<dbReference type="PANTHER" id="PTHR21600:SF44">
    <property type="entry name" value="RIBOSOMAL LARGE SUBUNIT PSEUDOURIDINE SYNTHASE D"/>
    <property type="match status" value="1"/>
</dbReference>
<dbReference type="GO" id="GO:0160140">
    <property type="term" value="F:23S rRNA pseudouridine(1911/1915/1917) synthase activity"/>
    <property type="evidence" value="ECO:0007669"/>
    <property type="project" value="UniProtKB-EC"/>
</dbReference>
<keyword evidence="10" id="KW-0456">Lyase</keyword>
<keyword evidence="11" id="KW-1185">Reference proteome</keyword>
<dbReference type="Gene3D" id="3.10.290.10">
    <property type="entry name" value="RNA-binding S4 domain"/>
    <property type="match status" value="1"/>
</dbReference>
<gene>
    <name evidence="10" type="primary">rluD</name>
    <name evidence="10" type="ordered locus">DNO_1311</name>
</gene>
<dbReference type="NCBIfam" id="TIGR00005">
    <property type="entry name" value="rluA_subfam"/>
    <property type="match status" value="1"/>
</dbReference>
<dbReference type="InterPro" id="IPR006225">
    <property type="entry name" value="PsdUridine_synth_RluC/D"/>
</dbReference>
<dbReference type="SUPFAM" id="SSF55174">
    <property type="entry name" value="Alpha-L RNA-binding motif"/>
    <property type="match status" value="1"/>
</dbReference>
<protein>
    <recommendedName>
        <fullName evidence="8">Pseudouridine synthase</fullName>
        <ecNumber evidence="8">5.4.99.-</ecNumber>
    </recommendedName>
</protein>
<dbReference type="SMART" id="SM00363">
    <property type="entry name" value="S4"/>
    <property type="match status" value="1"/>
</dbReference>
<evidence type="ECO:0000313" key="11">
    <source>
        <dbReference type="Proteomes" id="UP000000248"/>
    </source>
</evidence>
<dbReference type="GO" id="GO:0000455">
    <property type="term" value="P:enzyme-directed rRNA pseudouridine synthesis"/>
    <property type="evidence" value="ECO:0007669"/>
    <property type="project" value="UniProtKB-ARBA"/>
</dbReference>
<proteinExistence type="inferred from homology"/>
<evidence type="ECO:0000256" key="2">
    <source>
        <dbReference type="ARBA" id="ARBA00022884"/>
    </source>
</evidence>
<evidence type="ECO:0000256" key="4">
    <source>
        <dbReference type="ARBA" id="ARBA00036882"/>
    </source>
</evidence>
<dbReference type="Pfam" id="PF00849">
    <property type="entry name" value="PseudoU_synth_2"/>
    <property type="match status" value="1"/>
</dbReference>
<dbReference type="InterPro" id="IPR020103">
    <property type="entry name" value="PsdUridine_synth_cat_dom_sf"/>
</dbReference>
<name>A5EX53_DICNV</name>
<dbReference type="OrthoDB" id="9807829at2"/>
<dbReference type="PANTHER" id="PTHR21600">
    <property type="entry name" value="MITOCHONDRIAL RNA PSEUDOURIDINE SYNTHASE"/>
    <property type="match status" value="1"/>
</dbReference>
<evidence type="ECO:0000259" key="9">
    <source>
        <dbReference type="SMART" id="SM00363"/>
    </source>
</evidence>
<accession>A5EX53</accession>
<evidence type="ECO:0000256" key="7">
    <source>
        <dbReference type="PROSITE-ProRule" id="PRU00182"/>
    </source>
</evidence>
<dbReference type="InterPro" id="IPR006145">
    <property type="entry name" value="PsdUridine_synth_RsuA/RluA"/>
</dbReference>
<feature type="active site" evidence="6">
    <location>
        <position position="141"/>
    </location>
</feature>
<comment type="similarity">
    <text evidence="1 8">Belongs to the pseudouridine synthase RluA family.</text>
</comment>
<dbReference type="RefSeq" id="WP_012031595.1">
    <property type="nucleotide sequence ID" value="NC_009446.1"/>
</dbReference>
<evidence type="ECO:0000256" key="3">
    <source>
        <dbReference type="ARBA" id="ARBA00023235"/>
    </source>
</evidence>
<dbReference type="KEGG" id="dno:DNO_1311"/>
<dbReference type="NCBIfam" id="NF008385">
    <property type="entry name" value="PRK11180.1"/>
    <property type="match status" value="1"/>
</dbReference>
<dbReference type="EMBL" id="CP000513">
    <property type="protein sequence ID" value="ABQ13145.1"/>
    <property type="molecule type" value="Genomic_DNA"/>
</dbReference>
<comment type="catalytic activity">
    <reaction evidence="8">
        <text>a uridine in RNA = a pseudouridine in RNA</text>
        <dbReference type="Rhea" id="RHEA:48348"/>
        <dbReference type="Rhea" id="RHEA-COMP:12068"/>
        <dbReference type="Rhea" id="RHEA-COMP:12069"/>
        <dbReference type="ChEBI" id="CHEBI:65314"/>
        <dbReference type="ChEBI" id="CHEBI:65315"/>
    </reaction>
</comment>
<evidence type="ECO:0000256" key="6">
    <source>
        <dbReference type="PIRSR" id="PIRSR606225-1"/>
    </source>
</evidence>
<dbReference type="EC" id="5.4.99.-" evidence="8"/>
<dbReference type="SUPFAM" id="SSF55120">
    <property type="entry name" value="Pseudouridine synthase"/>
    <property type="match status" value="1"/>
</dbReference>
<evidence type="ECO:0000256" key="1">
    <source>
        <dbReference type="ARBA" id="ARBA00010876"/>
    </source>
</evidence>
<dbReference type="InterPro" id="IPR002942">
    <property type="entry name" value="S4_RNA-bd"/>
</dbReference>
<dbReference type="AlphaFoldDB" id="A5EX53"/>
<keyword evidence="3 8" id="KW-0413">Isomerase</keyword>
<dbReference type="InterPro" id="IPR006224">
    <property type="entry name" value="PsdUridine_synth_RluA-like_CS"/>
</dbReference>
<evidence type="ECO:0000313" key="10">
    <source>
        <dbReference type="EMBL" id="ABQ13145.1"/>
    </source>
</evidence>
<dbReference type="PROSITE" id="PS50889">
    <property type="entry name" value="S4"/>
    <property type="match status" value="1"/>
</dbReference>
<dbReference type="Pfam" id="PF01479">
    <property type="entry name" value="S4"/>
    <property type="match status" value="1"/>
</dbReference>
<evidence type="ECO:0000256" key="8">
    <source>
        <dbReference type="RuleBase" id="RU362028"/>
    </source>
</evidence>
<feature type="domain" description="RNA-binding S4" evidence="9">
    <location>
        <begin position="21"/>
        <end position="76"/>
    </location>
</feature>
<dbReference type="Proteomes" id="UP000000248">
    <property type="component" value="Chromosome"/>
</dbReference>
<organism evidence="10 11">
    <name type="scientific">Dichelobacter nodosus (strain VCS1703A)</name>
    <dbReference type="NCBI Taxonomy" id="246195"/>
    <lineage>
        <taxon>Bacteria</taxon>
        <taxon>Pseudomonadati</taxon>
        <taxon>Pseudomonadota</taxon>
        <taxon>Gammaproteobacteria</taxon>
        <taxon>Cardiobacteriales</taxon>
        <taxon>Cardiobacteriaceae</taxon>
        <taxon>Dichelobacter</taxon>
    </lineage>
</organism>
<dbReference type="eggNOG" id="COG0564">
    <property type="taxonomic scope" value="Bacteria"/>
</dbReference>
<dbReference type="CDD" id="cd02869">
    <property type="entry name" value="PseudoU_synth_RluA_like"/>
    <property type="match status" value="1"/>
</dbReference>
<keyword evidence="2 7" id="KW-0694">RNA-binding</keyword>
<dbReference type="CDD" id="cd00165">
    <property type="entry name" value="S4"/>
    <property type="match status" value="1"/>
</dbReference>
<dbReference type="Gene3D" id="3.30.2350.10">
    <property type="entry name" value="Pseudouridine synthase"/>
    <property type="match status" value="1"/>
</dbReference>
<dbReference type="PROSITE" id="PS01129">
    <property type="entry name" value="PSI_RLU"/>
    <property type="match status" value="1"/>
</dbReference>
<reference evidence="10 11" key="1">
    <citation type="journal article" date="2007" name="Nat. Biotechnol.">
        <title>Genome sequence and identification of candidate vaccine antigens from the animal pathogen Dichelobacter nodosus.</title>
        <authorList>
            <person name="Myers G.S."/>
            <person name="Parker D."/>
            <person name="Al-Hasani K."/>
            <person name="Kennan R.M."/>
            <person name="Seemann T."/>
            <person name="Ren Q."/>
            <person name="Badger J.H."/>
            <person name="Selengut J.D."/>
            <person name="Deboy R.T."/>
            <person name="Tettelin H."/>
            <person name="Boyce J.D."/>
            <person name="McCarl V.P."/>
            <person name="Han X."/>
            <person name="Nelson W.C."/>
            <person name="Madupu R."/>
            <person name="Mohamoud Y."/>
            <person name="Holley T."/>
            <person name="Fedorova N."/>
            <person name="Khouri H."/>
            <person name="Bottomley S.P."/>
            <person name="Whittington R.J."/>
            <person name="Adler B."/>
            <person name="Songer J.G."/>
            <person name="Rood J.I."/>
            <person name="Paulsen I.T."/>
        </authorList>
    </citation>
    <scope>NUCLEOTIDE SEQUENCE [LARGE SCALE GENOMIC DNA]</scope>
    <source>
        <strain evidence="10 11">VCS1703A</strain>
    </source>
</reference>
<dbReference type="InterPro" id="IPR050188">
    <property type="entry name" value="RluA_PseudoU_synthase"/>
</dbReference>
<comment type="catalytic activity">
    <reaction evidence="4">
        <text>uridine(1911/1915/1917) in 23S rRNA = pseudouridine(1911/1915/1917) in 23S rRNA</text>
        <dbReference type="Rhea" id="RHEA:42524"/>
        <dbReference type="Rhea" id="RHEA-COMP:10097"/>
        <dbReference type="Rhea" id="RHEA-COMP:10098"/>
        <dbReference type="ChEBI" id="CHEBI:65314"/>
        <dbReference type="ChEBI" id="CHEBI:65315"/>
        <dbReference type="EC" id="5.4.99.23"/>
    </reaction>
</comment>
<comment type="function">
    <text evidence="5">Responsible for synthesis of pseudouridine from uracil at positions 1911, 1915 and 1917 in 23S ribosomal RNA.</text>
</comment>
<dbReference type="InterPro" id="IPR036986">
    <property type="entry name" value="S4_RNA-bd_sf"/>
</dbReference>
<sequence length="322" mass="36223">MPKQLTQHPINFIVDHNNHALRLDQVLARNYPEFSRNRWQDAINAGTVLLNGAAAKSKSLVCAGDQITGVLTQEIQTEDSAQNLPLNILYADDDIIVINKPAGLVVHPAVGNHDNTLLNALLYHFPQTKHLPRSGIVHRLDKDTSGAMVIAHSARAHTDLVRQLQNRSMGRIYLALVYGYITAGDTIDLPIGRHAKDRLKMAVRPDGKPAITHYRIEERWQTLTLLRVQLETGRTHQIRVHLSHHRHPLVGDKLYGARPFLASSLTELQRQALAEFPRQALHAVELHLHHPATNEIMRFTAPLPDDMTQLFTILRAQNPQTP</sequence>
<dbReference type="GO" id="GO:0016829">
    <property type="term" value="F:lyase activity"/>
    <property type="evidence" value="ECO:0007669"/>
    <property type="project" value="UniProtKB-KW"/>
</dbReference>
<dbReference type="STRING" id="246195.DNO_1311"/>
<dbReference type="GO" id="GO:0003723">
    <property type="term" value="F:RNA binding"/>
    <property type="evidence" value="ECO:0007669"/>
    <property type="project" value="UniProtKB-KW"/>
</dbReference>
<dbReference type="HOGENOM" id="CLU_016902_4_0_6"/>
<dbReference type="FunFam" id="3.30.2350.10:FF:000006">
    <property type="entry name" value="Pseudouridine synthase"/>
    <property type="match status" value="1"/>
</dbReference>
<evidence type="ECO:0000256" key="5">
    <source>
        <dbReference type="ARBA" id="ARBA00056072"/>
    </source>
</evidence>